<dbReference type="SUPFAM" id="SSF51556">
    <property type="entry name" value="Metallo-dependent hydrolases"/>
    <property type="match status" value="1"/>
</dbReference>
<feature type="binding site" evidence="1">
    <location>
        <position position="209"/>
    </location>
    <ligand>
        <name>a divalent metal cation</name>
        <dbReference type="ChEBI" id="CHEBI:60240"/>
        <label>1</label>
    </ligand>
</feature>
<protein>
    <submittedName>
        <fullName evidence="3">Aste57867_12245 protein</fullName>
    </submittedName>
</protein>
<dbReference type="PIRSF" id="PIRSF005902">
    <property type="entry name" value="DNase_TatD"/>
    <property type="match status" value="1"/>
</dbReference>
<evidence type="ECO:0000313" key="2">
    <source>
        <dbReference type="EMBL" id="KAF0697061.1"/>
    </source>
</evidence>
<proteinExistence type="predicted"/>
<sequence length="270" mass="29333">MHRIVDAHCHLQDPRLRACLPDVLARACAYGLTHICTCACKEDEWADFPSLVSSGATQIVPAFGLHPWYTGDASPSYLDSLRDVLCRYPSAAVGEIGLCKSKRGIQVPAAVQEARFRDQLDLAQELHRPVVLHCVAAHGKLLEMLASTRGVPHAILHSFSGSLDMVRSYDRLPFPVYYSFSAKQCLGANDKIGAILRAVPPTRLLLETDAPDQRPVSLADDPVLDGLPHNEPAAVVRAVDAVAAWRGCSPDELAQQVWANTAAAFHLDDA</sequence>
<gene>
    <name evidence="3" type="primary">Aste57867_12245</name>
    <name evidence="2" type="ORF">As57867_012200</name>
    <name evidence="3" type="ORF">ASTE57867_12245</name>
</gene>
<feature type="binding site" evidence="1">
    <location>
        <position position="10"/>
    </location>
    <ligand>
        <name>a divalent metal cation</name>
        <dbReference type="ChEBI" id="CHEBI:60240"/>
        <label>1</label>
    </ligand>
</feature>
<dbReference type="Pfam" id="PF01026">
    <property type="entry name" value="TatD_DNase"/>
    <property type="match status" value="1"/>
</dbReference>
<organism evidence="3 4">
    <name type="scientific">Aphanomyces stellatus</name>
    <dbReference type="NCBI Taxonomy" id="120398"/>
    <lineage>
        <taxon>Eukaryota</taxon>
        <taxon>Sar</taxon>
        <taxon>Stramenopiles</taxon>
        <taxon>Oomycota</taxon>
        <taxon>Saprolegniomycetes</taxon>
        <taxon>Saprolegniales</taxon>
        <taxon>Verrucalvaceae</taxon>
        <taxon>Aphanomyces</taxon>
    </lineage>
</organism>
<evidence type="ECO:0000313" key="4">
    <source>
        <dbReference type="Proteomes" id="UP000332933"/>
    </source>
</evidence>
<keyword evidence="1" id="KW-0479">Metal-binding</keyword>
<feature type="binding site" evidence="1">
    <location>
        <position position="8"/>
    </location>
    <ligand>
        <name>a divalent metal cation</name>
        <dbReference type="ChEBI" id="CHEBI:60240"/>
        <label>1</label>
    </ligand>
</feature>
<evidence type="ECO:0000256" key="1">
    <source>
        <dbReference type="PIRSR" id="PIRSR005902-1"/>
    </source>
</evidence>
<dbReference type="PANTHER" id="PTHR47176">
    <property type="entry name" value="OSJNBA0020J04.13 PROTEIN"/>
    <property type="match status" value="1"/>
</dbReference>
<keyword evidence="4" id="KW-1185">Reference proteome</keyword>
<feature type="binding site" evidence="1">
    <location>
        <position position="95"/>
    </location>
    <ligand>
        <name>a divalent metal cation</name>
        <dbReference type="ChEBI" id="CHEBI:60240"/>
        <label>1</label>
    </ligand>
</feature>
<dbReference type="InterPro" id="IPR032466">
    <property type="entry name" value="Metal_Hydrolase"/>
</dbReference>
<feature type="binding site" evidence="1">
    <location>
        <position position="157"/>
    </location>
    <ligand>
        <name>a divalent metal cation</name>
        <dbReference type="ChEBI" id="CHEBI:60240"/>
        <label>2</label>
    </ligand>
</feature>
<dbReference type="CDD" id="cd01310">
    <property type="entry name" value="TatD_DNAse"/>
    <property type="match status" value="1"/>
</dbReference>
<feature type="binding site" evidence="1">
    <location>
        <position position="133"/>
    </location>
    <ligand>
        <name>a divalent metal cation</name>
        <dbReference type="ChEBI" id="CHEBI:60240"/>
        <label>2</label>
    </ligand>
</feature>
<dbReference type="GO" id="GO:0046872">
    <property type="term" value="F:metal ion binding"/>
    <property type="evidence" value="ECO:0007669"/>
    <property type="project" value="UniProtKB-KW"/>
</dbReference>
<dbReference type="Proteomes" id="UP000332933">
    <property type="component" value="Unassembled WGS sequence"/>
</dbReference>
<evidence type="ECO:0000313" key="3">
    <source>
        <dbReference type="EMBL" id="VFT89099.1"/>
    </source>
</evidence>
<dbReference type="EMBL" id="VJMH01005346">
    <property type="protein sequence ID" value="KAF0697061.1"/>
    <property type="molecule type" value="Genomic_DNA"/>
</dbReference>
<dbReference type="Gene3D" id="3.20.20.140">
    <property type="entry name" value="Metal-dependent hydrolases"/>
    <property type="match status" value="1"/>
</dbReference>
<dbReference type="PANTHER" id="PTHR47176:SF1">
    <property type="entry name" value="OS04G0577500 PROTEIN"/>
    <property type="match status" value="1"/>
</dbReference>
<dbReference type="InterPro" id="IPR001130">
    <property type="entry name" value="TatD-like"/>
</dbReference>
<dbReference type="GO" id="GO:0016788">
    <property type="term" value="F:hydrolase activity, acting on ester bonds"/>
    <property type="evidence" value="ECO:0007669"/>
    <property type="project" value="InterPro"/>
</dbReference>
<name>A0A485KVH8_9STRA</name>
<dbReference type="OrthoDB" id="6079689at2759"/>
<accession>A0A485KVH8</accession>
<reference evidence="2" key="2">
    <citation type="submission" date="2019-06" db="EMBL/GenBank/DDBJ databases">
        <title>Genomics analysis of Aphanomyces spp. identifies a new class of oomycete effector associated with host adaptation.</title>
        <authorList>
            <person name="Gaulin E."/>
        </authorList>
    </citation>
    <scope>NUCLEOTIDE SEQUENCE</scope>
    <source>
        <strain evidence="2">CBS 578.67</strain>
    </source>
</reference>
<dbReference type="EMBL" id="CAADRA010005367">
    <property type="protein sequence ID" value="VFT89099.1"/>
    <property type="molecule type" value="Genomic_DNA"/>
</dbReference>
<reference evidence="3 4" key="1">
    <citation type="submission" date="2019-03" db="EMBL/GenBank/DDBJ databases">
        <authorList>
            <person name="Gaulin E."/>
            <person name="Dumas B."/>
        </authorList>
    </citation>
    <scope>NUCLEOTIDE SEQUENCE [LARGE SCALE GENOMIC DNA]</scope>
    <source>
        <strain evidence="3">CBS 568.67</strain>
    </source>
</reference>
<dbReference type="AlphaFoldDB" id="A0A485KVH8"/>